<evidence type="ECO:0000313" key="3">
    <source>
        <dbReference type="EMBL" id="OLF15546.1"/>
    </source>
</evidence>
<dbReference type="PIRSF" id="PIRSF002741">
    <property type="entry name" value="MppA"/>
    <property type="match status" value="1"/>
</dbReference>
<accession>A0A1Q8CMG5</accession>
<dbReference type="PANTHER" id="PTHR30290">
    <property type="entry name" value="PERIPLASMIC BINDING COMPONENT OF ABC TRANSPORTER"/>
    <property type="match status" value="1"/>
</dbReference>
<dbReference type="GO" id="GO:0015833">
    <property type="term" value="P:peptide transport"/>
    <property type="evidence" value="ECO:0007669"/>
    <property type="project" value="TreeGrafter"/>
</dbReference>
<dbReference type="InterPro" id="IPR000914">
    <property type="entry name" value="SBP_5_dom"/>
</dbReference>
<dbReference type="InterPro" id="IPR030678">
    <property type="entry name" value="Peptide/Ni-bd"/>
</dbReference>
<organism evidence="3 4">
    <name type="scientific">Actinophytocola xanthii</name>
    <dbReference type="NCBI Taxonomy" id="1912961"/>
    <lineage>
        <taxon>Bacteria</taxon>
        <taxon>Bacillati</taxon>
        <taxon>Actinomycetota</taxon>
        <taxon>Actinomycetes</taxon>
        <taxon>Pseudonocardiales</taxon>
        <taxon>Pseudonocardiaceae</taxon>
    </lineage>
</organism>
<dbReference type="EMBL" id="MSIE01000040">
    <property type="protein sequence ID" value="OLF15546.1"/>
    <property type="molecule type" value="Genomic_DNA"/>
</dbReference>
<name>A0A1Q8CMG5_9PSEU</name>
<dbReference type="Gene3D" id="3.10.105.10">
    <property type="entry name" value="Dipeptide-binding Protein, Domain 3"/>
    <property type="match status" value="1"/>
</dbReference>
<dbReference type="OrthoDB" id="9764591at2"/>
<proteinExistence type="predicted"/>
<feature type="signal peptide" evidence="1">
    <location>
        <begin position="1"/>
        <end position="19"/>
    </location>
</feature>
<dbReference type="PROSITE" id="PS51257">
    <property type="entry name" value="PROKAR_LIPOPROTEIN"/>
    <property type="match status" value="1"/>
</dbReference>
<dbReference type="GO" id="GO:0042597">
    <property type="term" value="C:periplasmic space"/>
    <property type="evidence" value="ECO:0007669"/>
    <property type="project" value="UniProtKB-ARBA"/>
</dbReference>
<keyword evidence="4" id="KW-1185">Reference proteome</keyword>
<dbReference type="SUPFAM" id="SSF53850">
    <property type="entry name" value="Periplasmic binding protein-like II"/>
    <property type="match status" value="1"/>
</dbReference>
<dbReference type="STRING" id="1912961.BU204_21745"/>
<dbReference type="Gene3D" id="3.40.190.10">
    <property type="entry name" value="Periplasmic binding protein-like II"/>
    <property type="match status" value="1"/>
</dbReference>
<evidence type="ECO:0000256" key="1">
    <source>
        <dbReference type="SAM" id="SignalP"/>
    </source>
</evidence>
<dbReference type="PANTHER" id="PTHR30290:SF82">
    <property type="entry name" value="ABC-TYPE DIPEPTIDE_OLIGOPEPTIDE TRANSPORT SYSTEM, PERIPLASMIC COMPONENT"/>
    <property type="match status" value="1"/>
</dbReference>
<dbReference type="GO" id="GO:0043190">
    <property type="term" value="C:ATP-binding cassette (ABC) transporter complex"/>
    <property type="evidence" value="ECO:0007669"/>
    <property type="project" value="InterPro"/>
</dbReference>
<protein>
    <submittedName>
        <fullName evidence="3">ABC transporter substrate-binding protein</fullName>
    </submittedName>
</protein>
<evidence type="ECO:0000259" key="2">
    <source>
        <dbReference type="Pfam" id="PF00496"/>
    </source>
</evidence>
<dbReference type="InterPro" id="IPR039424">
    <property type="entry name" value="SBP_5"/>
</dbReference>
<keyword evidence="1" id="KW-0732">Signal</keyword>
<evidence type="ECO:0000313" key="4">
    <source>
        <dbReference type="Proteomes" id="UP000185596"/>
    </source>
</evidence>
<dbReference type="RefSeq" id="WP_075127559.1">
    <property type="nucleotide sequence ID" value="NZ_MSIE01000040.1"/>
</dbReference>
<sequence>MRNRWRYLVLLLSVGLAAACTGVDGGEGGDGEGGGSYPRAQTLFTSGTQWGAPVNWNPIMNWTYATGTVGLVYETLFLHDPLTGEFEPWLAESGDWTNDNTYEVTLREELTWTDGEPITAEDVVFTVNLGEMKSVPYNELWKFLDSAEAVDERTARFTFSEPRYQQWANWVYFSPIVPKHLWEDRSEKDVTAGANENPVGSGPYKYEAHDQDRQVWVKNDDWWGKEALGLDVKPRYVVDLVNSSNEAALSQLLAGEIDLSNNFLPGIADLVKGGYKLHTYFSQAPYMLAANTTWMVPNTTRAPLNDPAFRRALANSVDVGKIVNSVYGQIVSPADPTGLLPIWDEYIDKAQVDRLGYSFDTNRAKSLLAQAGYRDTNGDGLVENKDGSPIELTLATPSGWTDWNESARVIAEGAKAAGINLTSETPADTVVQDIRESGDFDLILDNQRQMDNTPWRYLEYVFGLPIRESQTTVNYGRYENQQAWDLVNQLDATKIDDRAGMKAVISRLHRIQLTELPMIPLWYNGLWSQASNSVWTNWPADSGDAPRLVPTMWRGYLQRGAIKMLAELRPAEQQ</sequence>
<dbReference type="CDD" id="cd08509">
    <property type="entry name" value="PBP2_TmCBP_oligosaccharides_like"/>
    <property type="match status" value="1"/>
</dbReference>
<dbReference type="Pfam" id="PF00496">
    <property type="entry name" value="SBP_bac_5"/>
    <property type="match status" value="1"/>
</dbReference>
<gene>
    <name evidence="3" type="ORF">BU204_21745</name>
</gene>
<feature type="chain" id="PRO_5010243346" evidence="1">
    <location>
        <begin position="20"/>
        <end position="574"/>
    </location>
</feature>
<comment type="caution">
    <text evidence="3">The sequence shown here is derived from an EMBL/GenBank/DDBJ whole genome shotgun (WGS) entry which is preliminary data.</text>
</comment>
<dbReference type="GO" id="GO:1904680">
    <property type="term" value="F:peptide transmembrane transporter activity"/>
    <property type="evidence" value="ECO:0007669"/>
    <property type="project" value="TreeGrafter"/>
</dbReference>
<feature type="domain" description="Solute-binding protein family 5" evidence="2">
    <location>
        <begin position="85"/>
        <end position="462"/>
    </location>
</feature>
<dbReference type="Gene3D" id="3.90.76.10">
    <property type="entry name" value="Dipeptide-binding Protein, Domain 1"/>
    <property type="match status" value="1"/>
</dbReference>
<dbReference type="Proteomes" id="UP000185596">
    <property type="component" value="Unassembled WGS sequence"/>
</dbReference>
<dbReference type="AlphaFoldDB" id="A0A1Q8CMG5"/>
<reference evidence="3 4" key="1">
    <citation type="submission" date="2016-12" db="EMBL/GenBank/DDBJ databases">
        <title>The draft genome sequence of Actinophytocola sp. 11-183.</title>
        <authorList>
            <person name="Wang W."/>
            <person name="Yuan L."/>
        </authorList>
    </citation>
    <scope>NUCLEOTIDE SEQUENCE [LARGE SCALE GENOMIC DNA]</scope>
    <source>
        <strain evidence="3 4">11-183</strain>
    </source>
</reference>